<gene>
    <name evidence="2" type="primary">wzy</name>
</gene>
<feature type="transmembrane region" description="Helical" evidence="1">
    <location>
        <begin position="164"/>
        <end position="186"/>
    </location>
</feature>
<feature type="transmembrane region" description="Helical" evidence="1">
    <location>
        <begin position="192"/>
        <end position="209"/>
    </location>
</feature>
<evidence type="ECO:0000256" key="1">
    <source>
        <dbReference type="SAM" id="Phobius"/>
    </source>
</evidence>
<organism evidence="2">
    <name type="scientific">Aeromonas hydrophila</name>
    <dbReference type="NCBI Taxonomy" id="644"/>
    <lineage>
        <taxon>Bacteria</taxon>
        <taxon>Pseudomonadati</taxon>
        <taxon>Pseudomonadota</taxon>
        <taxon>Gammaproteobacteria</taxon>
        <taxon>Aeromonadales</taxon>
        <taxon>Aeromonadaceae</taxon>
        <taxon>Aeromonas</taxon>
    </lineage>
</organism>
<feature type="transmembrane region" description="Helical" evidence="1">
    <location>
        <begin position="74"/>
        <end position="94"/>
    </location>
</feature>
<protein>
    <submittedName>
        <fullName evidence="2">O antigen polymerase</fullName>
    </submittedName>
</protein>
<keyword evidence="1" id="KW-0812">Transmembrane</keyword>
<feature type="transmembrane region" description="Helical" evidence="1">
    <location>
        <begin position="32"/>
        <end position="53"/>
    </location>
</feature>
<feature type="transmembrane region" description="Helical" evidence="1">
    <location>
        <begin position="344"/>
        <end position="366"/>
    </location>
</feature>
<sequence length="437" mass="49479">MEYMVFFIALIFACLSHYKTWPIFGYSAHPIGFVIAFQILVLTLPGVFIISYGENCLGSVTCSLVSESVKNKVFIDYFIVIIALFISISISFLIGGRRYEFTPISNDRGLYLVSGIFLVFIILVAKIFFTKNIPLLTAITGNVVEAEAQKASILRGEDGISFPIINFFIKYFPLYVYYSCLIAFLNKTCTKNIVLLSFLITSLCILYDLQKGPIVMMVIGSFWLYWARYGKITSIIVGGAFTLIIISFLFYISFDFGGDASYFVDSILNRLFVAQADGMFWVYNFSKQSDIYLYWGIPFASVLDIQQVDPLSDIIKHVFPDANASWVNATSFLIGEAKAIFGDYSMGVVILTVTANIILLCIISTWLMRVNKAIFYPAIFVMTQTLPLANNITDLLYGRFLLGFIVFMIFPLFALQFEKCIKFILHPYMTNIKQDNI</sequence>
<accession>A0A346ACF7</accession>
<proteinExistence type="predicted"/>
<feature type="transmembrane region" description="Helical" evidence="1">
    <location>
        <begin position="109"/>
        <end position="129"/>
    </location>
</feature>
<evidence type="ECO:0000313" key="2">
    <source>
        <dbReference type="EMBL" id="AXL04919.1"/>
    </source>
</evidence>
<feature type="transmembrane region" description="Helical" evidence="1">
    <location>
        <begin position="396"/>
        <end position="415"/>
    </location>
</feature>
<keyword evidence="1" id="KW-0472">Membrane</keyword>
<keyword evidence="1" id="KW-1133">Transmembrane helix</keyword>
<reference evidence="2" key="1">
    <citation type="submission" date="2018-06" db="EMBL/GenBank/DDBJ databases">
        <title>Genetic diversity of the Aeromonas Hydrophila O antigens and development of a suspension array for serotype detection.</title>
        <authorList>
            <person name="Cao H."/>
            <person name="Liu B."/>
        </authorList>
    </citation>
    <scope>NUCLEOTIDE SEQUENCE</scope>
    <source>
        <strain evidence="2">G5181</strain>
    </source>
</reference>
<dbReference type="EMBL" id="MH449677">
    <property type="protein sequence ID" value="AXL04919.1"/>
    <property type="molecule type" value="Genomic_DNA"/>
</dbReference>
<name>A0A346ACF7_AERHY</name>
<feature type="transmembrane region" description="Helical" evidence="1">
    <location>
        <begin position="229"/>
        <end position="254"/>
    </location>
</feature>
<dbReference type="AlphaFoldDB" id="A0A346ACF7"/>